<reference evidence="3 4" key="1">
    <citation type="submission" date="2020-04" db="EMBL/GenBank/DDBJ databases">
        <authorList>
            <person name="Hitch T.C.A."/>
            <person name="Wylensek D."/>
            <person name="Clavel T."/>
        </authorList>
    </citation>
    <scope>NUCLEOTIDE SEQUENCE [LARGE SCALE GENOMIC DNA]</scope>
    <source>
        <strain evidence="3 4">PG-130-P53-12</strain>
    </source>
</reference>
<dbReference type="InterPro" id="IPR000189">
    <property type="entry name" value="Transglyc_AS"/>
</dbReference>
<dbReference type="InterPro" id="IPR008258">
    <property type="entry name" value="Transglycosylase_SLT_dom_1"/>
</dbReference>
<gene>
    <name evidence="3" type="ORF">HF878_02435</name>
</gene>
<evidence type="ECO:0000259" key="2">
    <source>
        <dbReference type="Pfam" id="PF01464"/>
    </source>
</evidence>
<dbReference type="CDD" id="cd16896">
    <property type="entry name" value="LT_Slt70-like"/>
    <property type="match status" value="1"/>
</dbReference>
<evidence type="ECO:0000313" key="3">
    <source>
        <dbReference type="EMBL" id="NMD98344.1"/>
    </source>
</evidence>
<comment type="similarity">
    <text evidence="1">Belongs to the transglycosylase Slt family.</text>
</comment>
<dbReference type="PANTHER" id="PTHR37423">
    <property type="entry name" value="SOLUBLE LYTIC MUREIN TRANSGLYCOSYLASE-RELATED"/>
    <property type="match status" value="1"/>
</dbReference>
<dbReference type="GO" id="GO:0016020">
    <property type="term" value="C:membrane"/>
    <property type="evidence" value="ECO:0007669"/>
    <property type="project" value="InterPro"/>
</dbReference>
<dbReference type="SUPFAM" id="SSF53955">
    <property type="entry name" value="Lysozyme-like"/>
    <property type="match status" value="1"/>
</dbReference>
<evidence type="ECO:0000256" key="1">
    <source>
        <dbReference type="ARBA" id="ARBA00007734"/>
    </source>
</evidence>
<name>A0A848B8D7_9FIRM</name>
<dbReference type="PANTHER" id="PTHR37423:SF2">
    <property type="entry name" value="MEMBRANE-BOUND LYTIC MUREIN TRANSGLYCOSYLASE C"/>
    <property type="match status" value="1"/>
</dbReference>
<organism evidence="3 4">
    <name type="scientific">Selenomonas bovis</name>
    <dbReference type="NCBI Taxonomy" id="416586"/>
    <lineage>
        <taxon>Bacteria</taxon>
        <taxon>Bacillati</taxon>
        <taxon>Bacillota</taxon>
        <taxon>Negativicutes</taxon>
        <taxon>Selenomonadales</taxon>
        <taxon>Selenomonadaceae</taxon>
        <taxon>Selenomonas</taxon>
    </lineage>
</organism>
<dbReference type="PROSITE" id="PS00922">
    <property type="entry name" value="TRANSGLYCOSYLASE"/>
    <property type="match status" value="1"/>
</dbReference>
<dbReference type="EMBL" id="JABAFA010000003">
    <property type="protein sequence ID" value="NMD98344.1"/>
    <property type="molecule type" value="Genomic_DNA"/>
</dbReference>
<dbReference type="GO" id="GO:0008933">
    <property type="term" value="F:peptidoglycan lytic transglycosylase activity"/>
    <property type="evidence" value="ECO:0007669"/>
    <property type="project" value="InterPro"/>
</dbReference>
<sequence length="187" mass="21682">MCCFGVYFLSQTEWVQKDYLYPYPYRETVEHYADIYGVDSSLAAGVIQAESRFRADVQSHRGAVGLMQLMPDTAEWIAGQMGDQRYSVVNLSDPEVNIRYGIWYLAVLQKEFDGNDILALAAYNAGRGNVQSWMRLYGWRQDFSDVEKIPYAETREYVLRVLKYQKKYEDLYERSSTGVLTASIENR</sequence>
<keyword evidence="4" id="KW-1185">Reference proteome</keyword>
<dbReference type="Gene3D" id="1.10.530.10">
    <property type="match status" value="1"/>
</dbReference>
<accession>A0A848B8D7</accession>
<dbReference type="InterPro" id="IPR023346">
    <property type="entry name" value="Lysozyme-like_dom_sf"/>
</dbReference>
<evidence type="ECO:0000313" key="4">
    <source>
        <dbReference type="Proteomes" id="UP000543804"/>
    </source>
</evidence>
<proteinExistence type="inferred from homology"/>
<dbReference type="Pfam" id="PF01464">
    <property type="entry name" value="SLT"/>
    <property type="match status" value="1"/>
</dbReference>
<protein>
    <submittedName>
        <fullName evidence="3">Lytic transglycosylase domain-containing protein</fullName>
    </submittedName>
</protein>
<comment type="caution">
    <text evidence="3">The sequence shown here is derived from an EMBL/GenBank/DDBJ whole genome shotgun (WGS) entry which is preliminary data.</text>
</comment>
<dbReference type="GO" id="GO:0000270">
    <property type="term" value="P:peptidoglycan metabolic process"/>
    <property type="evidence" value="ECO:0007669"/>
    <property type="project" value="InterPro"/>
</dbReference>
<dbReference type="Proteomes" id="UP000543804">
    <property type="component" value="Unassembled WGS sequence"/>
</dbReference>
<dbReference type="AlphaFoldDB" id="A0A848B8D7"/>
<feature type="domain" description="Transglycosylase SLT" evidence="2">
    <location>
        <begin position="29"/>
        <end position="142"/>
    </location>
</feature>